<evidence type="ECO:0000256" key="3">
    <source>
        <dbReference type="ARBA" id="ARBA00022679"/>
    </source>
</evidence>
<keyword evidence="9" id="KW-1185">Reference proteome</keyword>
<dbReference type="InterPro" id="IPR012340">
    <property type="entry name" value="NA-bd_OB-fold"/>
</dbReference>
<accession>A0ABW9Y475</accession>
<feature type="binding site" evidence="6">
    <location>
        <position position="339"/>
    </location>
    <ligand>
        <name>S-adenosyl-L-methionine</name>
        <dbReference type="ChEBI" id="CHEBI:59789"/>
    </ligand>
</feature>
<dbReference type="CDD" id="cd02440">
    <property type="entry name" value="AdoMet_MTases"/>
    <property type="match status" value="1"/>
</dbReference>
<feature type="active site" description="Nucleophile" evidence="6">
    <location>
        <position position="365"/>
    </location>
</feature>
<protein>
    <submittedName>
        <fullName evidence="8">Class I SAM-dependent RNA methyltransferase</fullName>
    </submittedName>
</protein>
<dbReference type="GO" id="GO:0008168">
    <property type="term" value="F:methyltransferase activity"/>
    <property type="evidence" value="ECO:0007669"/>
    <property type="project" value="UniProtKB-KW"/>
</dbReference>
<feature type="binding site" evidence="6">
    <location>
        <position position="243"/>
    </location>
    <ligand>
        <name>S-adenosyl-L-methionine</name>
        <dbReference type="ChEBI" id="CHEBI:59789"/>
    </ligand>
</feature>
<dbReference type="PROSITE" id="PS01230">
    <property type="entry name" value="TRMA_1"/>
    <property type="match status" value="1"/>
</dbReference>
<evidence type="ECO:0000313" key="8">
    <source>
        <dbReference type="EMBL" id="NBE07336.1"/>
    </source>
</evidence>
<evidence type="ECO:0000313" key="9">
    <source>
        <dbReference type="Proteomes" id="UP001517376"/>
    </source>
</evidence>
<reference evidence="9" key="1">
    <citation type="submission" date="2020-01" db="EMBL/GenBank/DDBJ databases">
        <title>Sphingomonas sp. strain CSW-10.</title>
        <authorList>
            <person name="Chen W.-M."/>
        </authorList>
    </citation>
    <scope>NUCLEOTIDE SEQUENCE [LARGE SCALE GENOMIC DNA]</scope>
    <source>
        <strain evidence="9">CCP-1</strain>
    </source>
</reference>
<organism evidence="8 9">
    <name type="scientific">Paragemmobacter ruber</name>
    <dbReference type="NCBI Taxonomy" id="1985673"/>
    <lineage>
        <taxon>Bacteria</taxon>
        <taxon>Pseudomonadati</taxon>
        <taxon>Pseudomonadota</taxon>
        <taxon>Alphaproteobacteria</taxon>
        <taxon>Rhodobacterales</taxon>
        <taxon>Paracoccaceae</taxon>
        <taxon>Paragemmobacter</taxon>
    </lineage>
</organism>
<dbReference type="PANTHER" id="PTHR11061:SF49">
    <property type="entry name" value="23S RRNA (URACIL(1939)-C(5))-METHYLTRANSFERASE RLMD"/>
    <property type="match status" value="1"/>
</dbReference>
<dbReference type="GO" id="GO:0032259">
    <property type="term" value="P:methylation"/>
    <property type="evidence" value="ECO:0007669"/>
    <property type="project" value="UniProtKB-KW"/>
</dbReference>
<sequence length="409" mass="43514">MILTIERIGHLGDGIARGPDGPIYAPQTLPGEQVEGTLQGDSLTDIRILTPAPDRKKPPCAHARTCGGCLMQHASDSFVENWKEGIVRGALAGQGLDAPFRPTHTSPARTRRRATLAARKTKGGALLGFHARGSDLIIPVPNCQLLHPDLIATFPALEAITRLGGSRTVELALTVTRSLAGPDVAVTGGKPLDAALHLDLARLAEQHGLARLTWDGETVALRAAPMQRFGQALVAPPPAAFLQATADGESALLAAVADAIGPDARRIADLFAGSGTFALPLAERAEVHAVEGDAAMMAALEKGWRNTPGLKRISTETRDLFRRPLEPDEFKGIDAVVIDPPRAGAEAQFATLSRSAVPVIAAVSCNPATFARDARMLVQAGWHLDWVQVVDQFRWSSHVELAARFRRPA</sequence>
<dbReference type="PANTHER" id="PTHR11061">
    <property type="entry name" value="RNA M5U METHYLTRANSFERASE"/>
    <property type="match status" value="1"/>
</dbReference>
<dbReference type="Pfam" id="PF05958">
    <property type="entry name" value="tRNA_U5-meth_tr"/>
    <property type="match status" value="1"/>
</dbReference>
<evidence type="ECO:0000256" key="6">
    <source>
        <dbReference type="PROSITE-ProRule" id="PRU01024"/>
    </source>
</evidence>
<keyword evidence="3 6" id="KW-0808">Transferase</keyword>
<gene>
    <name evidence="8" type="ORF">GU920_07305</name>
</gene>
<dbReference type="RefSeq" id="WP_161766259.1">
    <property type="nucleotide sequence ID" value="NZ_JAAATW010000001.1"/>
</dbReference>
<feature type="active site" evidence="7">
    <location>
        <position position="365"/>
    </location>
</feature>
<dbReference type="EMBL" id="JAAATW010000001">
    <property type="protein sequence ID" value="NBE07336.1"/>
    <property type="molecule type" value="Genomic_DNA"/>
</dbReference>
<keyword evidence="5" id="KW-0411">Iron-sulfur</keyword>
<feature type="binding site" evidence="6">
    <location>
        <position position="291"/>
    </location>
    <ligand>
        <name>S-adenosyl-L-methionine</name>
        <dbReference type="ChEBI" id="CHEBI:59789"/>
    </ligand>
</feature>
<evidence type="ECO:0000256" key="4">
    <source>
        <dbReference type="ARBA" id="ARBA00022691"/>
    </source>
</evidence>
<evidence type="ECO:0000256" key="5">
    <source>
        <dbReference type="ARBA" id="ARBA00023014"/>
    </source>
</evidence>
<name>A0ABW9Y475_9RHOB</name>
<dbReference type="Proteomes" id="UP001517376">
    <property type="component" value="Unassembled WGS sequence"/>
</dbReference>
<dbReference type="Gene3D" id="2.40.50.140">
    <property type="entry name" value="Nucleic acid-binding proteins"/>
    <property type="match status" value="1"/>
</dbReference>
<dbReference type="InterPro" id="IPR010280">
    <property type="entry name" value="U5_MeTrfase_fam"/>
</dbReference>
<comment type="similarity">
    <text evidence="6">Belongs to the class I-like SAM-binding methyltransferase superfamily. RNA M5U methyltransferase family.</text>
</comment>
<dbReference type="PROSITE" id="PS51687">
    <property type="entry name" value="SAM_MT_RNA_M5U"/>
    <property type="match status" value="1"/>
</dbReference>
<keyword evidence="1" id="KW-0479">Metal-binding</keyword>
<comment type="caution">
    <text evidence="8">The sequence shown here is derived from an EMBL/GenBank/DDBJ whole genome shotgun (WGS) entry which is preliminary data.</text>
</comment>
<keyword evidence="4 6" id="KW-0949">S-adenosyl-L-methionine</keyword>
<feature type="binding site" evidence="6">
    <location>
        <position position="271"/>
    </location>
    <ligand>
        <name>S-adenosyl-L-methionine</name>
        <dbReference type="ChEBI" id="CHEBI:59789"/>
    </ligand>
</feature>
<evidence type="ECO:0000256" key="1">
    <source>
        <dbReference type="ARBA" id="ARBA00022485"/>
    </source>
</evidence>
<keyword evidence="1" id="KW-0004">4Fe-4S</keyword>
<dbReference type="SUPFAM" id="SSF53335">
    <property type="entry name" value="S-adenosyl-L-methionine-dependent methyltransferases"/>
    <property type="match status" value="1"/>
</dbReference>
<proteinExistence type="inferred from homology"/>
<dbReference type="InterPro" id="IPR030390">
    <property type="entry name" value="MeTrfase_TrmA_AS"/>
</dbReference>
<dbReference type="Gene3D" id="2.40.50.1070">
    <property type="match status" value="1"/>
</dbReference>
<evidence type="ECO:0000256" key="7">
    <source>
        <dbReference type="PROSITE-ProRule" id="PRU10015"/>
    </source>
</evidence>
<dbReference type="InterPro" id="IPR029063">
    <property type="entry name" value="SAM-dependent_MTases_sf"/>
</dbReference>
<dbReference type="Gene3D" id="3.40.50.150">
    <property type="entry name" value="Vaccinia Virus protein VP39"/>
    <property type="match status" value="1"/>
</dbReference>
<evidence type="ECO:0000256" key="2">
    <source>
        <dbReference type="ARBA" id="ARBA00022603"/>
    </source>
</evidence>
<keyword evidence="2 6" id="KW-0489">Methyltransferase</keyword>
<keyword evidence="1" id="KW-0408">Iron</keyword>